<evidence type="ECO:0000313" key="2">
    <source>
        <dbReference type="Proteomes" id="UP000192439"/>
    </source>
</evidence>
<protein>
    <recommendedName>
        <fullName evidence="3">PIN domain-containing protein</fullName>
    </recommendedName>
</protein>
<dbReference type="InterPro" id="IPR029060">
    <property type="entry name" value="PIN-like_dom_sf"/>
</dbReference>
<evidence type="ECO:0000313" key="1">
    <source>
        <dbReference type="EMBL" id="ARI82190.1"/>
    </source>
</evidence>
<name>A0AB33BRP3_MICA7</name>
<sequence>MSLVSVWEIQIKVQLGKLNLDISLSEIVKDRTKINDVQILPLKLSHIWTLDTLPYYHKDPFDRLLISQAITENLIIRGVDSVFDSYPVQKIW</sequence>
<dbReference type="SUPFAM" id="SSF88723">
    <property type="entry name" value="PIN domain-like"/>
    <property type="match status" value="1"/>
</dbReference>
<organism evidence="1 2">
    <name type="scientific">Microcystis aeruginosa PCC 7806SL</name>
    <dbReference type="NCBI Taxonomy" id="1903187"/>
    <lineage>
        <taxon>Bacteria</taxon>
        <taxon>Bacillati</taxon>
        <taxon>Cyanobacteriota</taxon>
        <taxon>Cyanophyceae</taxon>
        <taxon>Oscillatoriophycideae</taxon>
        <taxon>Chroococcales</taxon>
        <taxon>Microcystaceae</taxon>
        <taxon>Microcystis</taxon>
    </lineage>
</organism>
<dbReference type="EMBL" id="CP020771">
    <property type="protein sequence ID" value="ARI82190.1"/>
    <property type="molecule type" value="Genomic_DNA"/>
</dbReference>
<dbReference type="Proteomes" id="UP000192439">
    <property type="component" value="Chromosome"/>
</dbReference>
<evidence type="ECO:0008006" key="3">
    <source>
        <dbReference type="Google" id="ProtNLM"/>
    </source>
</evidence>
<dbReference type="InterPro" id="IPR041705">
    <property type="entry name" value="PIN_Sll0205"/>
</dbReference>
<reference evidence="1 2" key="1">
    <citation type="journal article" date="2018" name="Harmful Algae">
        <title>The highly heterogeneous methylated genomes and diverse restriction-modification systems of bloom-forming Microcystis.</title>
        <authorList>
            <person name="Zhao L."/>
            <person name="Song Y."/>
            <person name="Li L."/>
            <person name="Gan N."/>
            <person name="Brand J.J."/>
            <person name="Song L."/>
        </authorList>
    </citation>
    <scope>NUCLEOTIDE SEQUENCE [LARGE SCALE GENOMIC DNA]</scope>
    <source>
        <strain evidence="1 2">PCC 7806SL</strain>
    </source>
</reference>
<gene>
    <name evidence="1" type="ORF">BH695_2911</name>
</gene>
<dbReference type="CDD" id="cd09872">
    <property type="entry name" value="PIN_Sll0205-like"/>
    <property type="match status" value="1"/>
</dbReference>
<dbReference type="PANTHER" id="PTHR36173">
    <property type="entry name" value="RIBONUCLEASE VAPC16-RELATED"/>
    <property type="match status" value="1"/>
</dbReference>
<proteinExistence type="predicted"/>
<keyword evidence="2" id="KW-1185">Reference proteome</keyword>
<dbReference type="InterPro" id="IPR052919">
    <property type="entry name" value="TA_system_RNase"/>
</dbReference>
<dbReference type="PANTHER" id="PTHR36173:SF2">
    <property type="entry name" value="RIBONUCLEASE VAPC16"/>
    <property type="match status" value="1"/>
</dbReference>
<accession>A0AB33BRP3</accession>
<dbReference type="AlphaFoldDB" id="A0AB33BRP3"/>